<dbReference type="PANTHER" id="PTHR34375">
    <property type="entry name" value="GATA ZINC FINGER PROTEIN-RELATED"/>
    <property type="match status" value="1"/>
</dbReference>
<proteinExistence type="predicted"/>
<gene>
    <name evidence="1" type="ORF">Prudu_019600</name>
</gene>
<dbReference type="InterPro" id="IPR023213">
    <property type="entry name" value="CAT-like_dom_sf"/>
</dbReference>
<dbReference type="SUPFAM" id="SSF52777">
    <property type="entry name" value="CoA-dependent acyltransferases"/>
    <property type="match status" value="1"/>
</dbReference>
<dbReference type="Gene3D" id="3.30.559.10">
    <property type="entry name" value="Chloramphenicol acetyltransferase-like domain"/>
    <property type="match status" value="1"/>
</dbReference>
<accession>A0A4Y1RUR7</accession>
<dbReference type="Gene3D" id="3.30.559.30">
    <property type="entry name" value="Nonribosomal peptide synthetase, condensation domain"/>
    <property type="match status" value="1"/>
</dbReference>
<evidence type="ECO:0000313" key="1">
    <source>
        <dbReference type="EMBL" id="BBH07618.1"/>
    </source>
</evidence>
<sequence length="473" mass="52137">MRTEKMAEPKGRPVGGTETSWCRAVPGGTGITVLALHASKPPDVLNLQTALLKVQNSHPILNSRLHTNPKTNTLSFVPSPTPYVQIKSFSLSSTLEILETLYSSISNSSVSPFHLILEHELNQNPWQLKNTTCTTDQDMFFASIYALPSAMWVVALRLHVSGCDRTTSVSLLREVVGLMGGGDEGREVNMEIGNKGEVNLGIEDLIPCGKGKKAMWARGMDMLSYSVNSLRLTNLKFTDTKSARVSQVVRLQMNEDDTERVLNGCKTRGIKLCAALVAAGLMAVDKYRPENQKKYGVVTLTDCRSNLHPALSHKHFGFYHSAILNTHTTKGGETLWELANKTYKAFVSSKRNNKHFSDMADLNFLMCKAIDNPTLTSSSSLRTSFMSVFEDPVIDDSNDKQRELGLGLEEYMGCASVHGIGPSIAIFDTIRDGRLDCVCVYPAPLHSREQMQGLVDDMKAMLVGCDGNVEWKI</sequence>
<organism evidence="1">
    <name type="scientific">Prunus dulcis</name>
    <name type="common">Almond</name>
    <name type="synonym">Amygdalus dulcis</name>
    <dbReference type="NCBI Taxonomy" id="3755"/>
    <lineage>
        <taxon>Eukaryota</taxon>
        <taxon>Viridiplantae</taxon>
        <taxon>Streptophyta</taxon>
        <taxon>Embryophyta</taxon>
        <taxon>Tracheophyta</taxon>
        <taxon>Spermatophyta</taxon>
        <taxon>Magnoliopsida</taxon>
        <taxon>eudicotyledons</taxon>
        <taxon>Gunneridae</taxon>
        <taxon>Pentapetalae</taxon>
        <taxon>rosids</taxon>
        <taxon>fabids</taxon>
        <taxon>Rosales</taxon>
        <taxon>Rosaceae</taxon>
        <taxon>Amygdaloideae</taxon>
        <taxon>Amygdaleae</taxon>
        <taxon>Prunus</taxon>
    </lineage>
</organism>
<reference evidence="1" key="1">
    <citation type="journal article" date="2019" name="Science">
        <title>Mutation of a bHLH transcription factor allowed almond domestication.</title>
        <authorList>
            <person name="Sanchez-Perez R."/>
            <person name="Pavan S."/>
            <person name="Mazzeo R."/>
            <person name="Moldovan C."/>
            <person name="Aiese Cigliano R."/>
            <person name="Del Cueto J."/>
            <person name="Ricciardi F."/>
            <person name="Lotti C."/>
            <person name="Ricciardi L."/>
            <person name="Dicenta F."/>
            <person name="Lopez-Marques R.L."/>
            <person name="Lindberg Moller B."/>
        </authorList>
    </citation>
    <scope>NUCLEOTIDE SEQUENCE</scope>
</reference>
<name>A0A4Y1RUR7_PRUDU</name>
<dbReference type="PANTHER" id="PTHR34375:SF3">
    <property type="entry name" value="CONDENSATION DOMAIN-CONTAINING PROTEIN"/>
    <property type="match status" value="1"/>
</dbReference>
<dbReference type="EMBL" id="AP019303">
    <property type="protein sequence ID" value="BBH07618.1"/>
    <property type="molecule type" value="Genomic_DNA"/>
</dbReference>
<dbReference type="AlphaFoldDB" id="A0A4Y1RUR7"/>
<protein>
    <submittedName>
        <fullName evidence="1">Uncharacterized protein</fullName>
    </submittedName>
</protein>